<evidence type="ECO:0000256" key="8">
    <source>
        <dbReference type="ARBA" id="ARBA00041958"/>
    </source>
</evidence>
<evidence type="ECO:0000256" key="1">
    <source>
        <dbReference type="ARBA" id="ARBA00004245"/>
    </source>
</evidence>
<dbReference type="GO" id="GO:0005739">
    <property type="term" value="C:mitochondrion"/>
    <property type="evidence" value="ECO:0007669"/>
    <property type="project" value="TreeGrafter"/>
</dbReference>
<evidence type="ECO:0000256" key="4">
    <source>
        <dbReference type="ARBA" id="ARBA00022737"/>
    </source>
</evidence>
<dbReference type="STRING" id="34508.A0A4U5PA37"/>
<dbReference type="OrthoDB" id="69711at2759"/>
<evidence type="ECO:0000256" key="7">
    <source>
        <dbReference type="ARBA" id="ARBA00039966"/>
    </source>
</evidence>
<sequence>MKSTQFAGAAFRQFARQQWSNASRSFSSPAIRRILTGTAGGGSCLLSLSLFGSSSTGSYEVPKRDQVPNLDLIIKETDALYNNYLIDNAYAILRKHVSGQCTELLWRLARVICEKSKLTKDKKEKEALMMEALAIVEKALKHEGPEGSFGAHKWYAIILDYVGEIEGTKSRIKRSYDVKEHLEKALEINGSDATTWHILGVWHFTFADMPYYTRLAAKAIFGTPPSSTYEDALKHFEKAEFIQPNFYSTNTFYLAETYDRMGKSDLALEYYKRAFLLPVVSADDSQIHTKAYEKLKKLGVKIEELVK</sequence>
<evidence type="ECO:0000313" key="10">
    <source>
        <dbReference type="Proteomes" id="UP000298663"/>
    </source>
</evidence>
<comment type="subunit">
    <text evidence="2">Interacts with microtubules.</text>
</comment>
<keyword evidence="5" id="KW-0802">TPR repeat</keyword>
<evidence type="ECO:0000313" key="9">
    <source>
        <dbReference type="EMBL" id="TKR93148.1"/>
    </source>
</evidence>
<evidence type="ECO:0000256" key="2">
    <source>
        <dbReference type="ARBA" id="ARBA00011375"/>
    </source>
</evidence>
<dbReference type="Pfam" id="PF21033">
    <property type="entry name" value="RMD1-3"/>
    <property type="match status" value="1"/>
</dbReference>
<dbReference type="GO" id="GO:0097431">
    <property type="term" value="C:mitotic spindle pole"/>
    <property type="evidence" value="ECO:0007669"/>
    <property type="project" value="TreeGrafter"/>
</dbReference>
<name>A0A4U5PA37_STECR</name>
<reference evidence="9 10" key="1">
    <citation type="journal article" date="2015" name="Genome Biol.">
        <title>Comparative genomics of Steinernema reveals deeply conserved gene regulatory networks.</title>
        <authorList>
            <person name="Dillman A.R."/>
            <person name="Macchietto M."/>
            <person name="Porter C.F."/>
            <person name="Rogers A."/>
            <person name="Williams B."/>
            <person name="Antoshechkin I."/>
            <person name="Lee M.M."/>
            <person name="Goodwin Z."/>
            <person name="Lu X."/>
            <person name="Lewis E.E."/>
            <person name="Goodrich-Blair H."/>
            <person name="Stock S.P."/>
            <person name="Adams B.J."/>
            <person name="Sternberg P.W."/>
            <person name="Mortazavi A."/>
        </authorList>
    </citation>
    <scope>NUCLEOTIDE SEQUENCE [LARGE SCALE GENOMIC DNA]</scope>
    <source>
        <strain evidence="9 10">ALL</strain>
    </source>
</reference>
<dbReference type="PANTHER" id="PTHR16056">
    <property type="entry name" value="REGULATOR OF MICROTUBULE DYNAMICS PROTEIN"/>
    <property type="match status" value="1"/>
</dbReference>
<gene>
    <name evidence="9" type="ORF">L596_007654</name>
</gene>
<dbReference type="InterPro" id="IPR049039">
    <property type="entry name" value="RMD1-3_a_helical_rpt"/>
</dbReference>
<reference evidence="9 10" key="2">
    <citation type="journal article" date="2019" name="G3 (Bethesda)">
        <title>Hybrid Assembly of the Genome of the Entomopathogenic Nematode Steinernema carpocapsae Identifies the X-Chromosome.</title>
        <authorList>
            <person name="Serra L."/>
            <person name="Macchietto M."/>
            <person name="Macias-Munoz A."/>
            <person name="McGill C.J."/>
            <person name="Rodriguez I.M."/>
            <person name="Rodriguez B."/>
            <person name="Murad R."/>
            <person name="Mortazavi A."/>
        </authorList>
    </citation>
    <scope>NUCLEOTIDE SEQUENCE [LARGE SCALE GENOMIC DNA]</scope>
    <source>
        <strain evidence="9 10">ALL</strain>
    </source>
</reference>
<accession>A0A4U5PA37</accession>
<keyword evidence="6" id="KW-0206">Cytoskeleton</keyword>
<dbReference type="GO" id="GO:0008017">
    <property type="term" value="F:microtubule binding"/>
    <property type="evidence" value="ECO:0007669"/>
    <property type="project" value="TreeGrafter"/>
</dbReference>
<comment type="caution">
    <text evidence="9">The sequence shown here is derived from an EMBL/GenBank/DDBJ whole genome shotgun (WGS) entry which is preliminary data.</text>
</comment>
<dbReference type="InterPro" id="IPR011990">
    <property type="entry name" value="TPR-like_helical_dom_sf"/>
</dbReference>
<dbReference type="AlphaFoldDB" id="A0A4U5PA37"/>
<dbReference type="EMBL" id="AZBU02000002">
    <property type="protein sequence ID" value="TKR93148.1"/>
    <property type="molecule type" value="Genomic_DNA"/>
</dbReference>
<proteinExistence type="predicted"/>
<keyword evidence="3" id="KW-0963">Cytoplasm</keyword>
<organism evidence="9 10">
    <name type="scientific">Steinernema carpocapsae</name>
    <name type="common">Entomopathogenic nematode</name>
    <dbReference type="NCBI Taxonomy" id="34508"/>
    <lineage>
        <taxon>Eukaryota</taxon>
        <taxon>Metazoa</taxon>
        <taxon>Ecdysozoa</taxon>
        <taxon>Nematoda</taxon>
        <taxon>Chromadorea</taxon>
        <taxon>Rhabditida</taxon>
        <taxon>Tylenchina</taxon>
        <taxon>Panagrolaimomorpha</taxon>
        <taxon>Strongyloidoidea</taxon>
        <taxon>Steinernematidae</taxon>
        <taxon>Steinernema</taxon>
    </lineage>
</organism>
<dbReference type="PANTHER" id="PTHR16056:SF16">
    <property type="entry name" value="REGULATOR OF MICROTUBULE DYNAMICS PROTEIN 1"/>
    <property type="match status" value="1"/>
</dbReference>
<evidence type="ECO:0000256" key="5">
    <source>
        <dbReference type="ARBA" id="ARBA00022803"/>
    </source>
</evidence>
<dbReference type="GO" id="GO:0005876">
    <property type="term" value="C:spindle microtubule"/>
    <property type="evidence" value="ECO:0007669"/>
    <property type="project" value="TreeGrafter"/>
</dbReference>
<evidence type="ECO:0000256" key="3">
    <source>
        <dbReference type="ARBA" id="ARBA00022490"/>
    </source>
</evidence>
<dbReference type="SUPFAM" id="SSF48452">
    <property type="entry name" value="TPR-like"/>
    <property type="match status" value="1"/>
</dbReference>
<keyword evidence="4" id="KW-0677">Repeat</keyword>
<protein>
    <recommendedName>
        <fullName evidence="7">Regulator of microtubule dynamics protein 1</fullName>
    </recommendedName>
    <alternativeName>
        <fullName evidence="8">Protein FAM82B</fullName>
    </alternativeName>
</protein>
<keyword evidence="10" id="KW-1185">Reference proteome</keyword>
<dbReference type="Gene3D" id="1.25.40.10">
    <property type="entry name" value="Tetratricopeptide repeat domain"/>
    <property type="match status" value="1"/>
</dbReference>
<comment type="subcellular location">
    <subcellularLocation>
        <location evidence="1">Cytoplasm</location>
        <location evidence="1">Cytoskeleton</location>
    </subcellularLocation>
</comment>
<evidence type="ECO:0000256" key="6">
    <source>
        <dbReference type="ARBA" id="ARBA00023212"/>
    </source>
</evidence>
<dbReference type="Proteomes" id="UP000298663">
    <property type="component" value="Unassembled WGS sequence"/>
</dbReference>